<accession>A0ABD3SBS4</accession>
<dbReference type="EMBL" id="JALLPB020000082">
    <property type="protein sequence ID" value="KAL3821845.1"/>
    <property type="molecule type" value="Genomic_DNA"/>
</dbReference>
<dbReference type="CDD" id="cd22054">
    <property type="entry name" value="NAC_NACA"/>
    <property type="match status" value="1"/>
</dbReference>
<evidence type="ECO:0000259" key="2">
    <source>
        <dbReference type="PROSITE" id="PS51151"/>
    </source>
</evidence>
<dbReference type="Gene3D" id="2.20.70.30">
    <property type="entry name" value="Nascent polypeptide-associated complex domain"/>
    <property type="match status" value="1"/>
</dbReference>
<dbReference type="Gene3D" id="1.10.8.10">
    <property type="entry name" value="DNA helicase RuvA subunit, C-terminal domain"/>
    <property type="match status" value="1"/>
</dbReference>
<dbReference type="CDD" id="cd14358">
    <property type="entry name" value="UBA_NAC_euk"/>
    <property type="match status" value="1"/>
</dbReference>
<proteinExistence type="predicted"/>
<dbReference type="PANTHER" id="PTHR21713">
    <property type="entry name" value="NASCENT POLYPEPTIDE ASSOCIATED COMPLEX ALPHA SUBUNIT-RELATED"/>
    <property type="match status" value="1"/>
</dbReference>
<dbReference type="Pfam" id="PF01849">
    <property type="entry name" value="NAC"/>
    <property type="match status" value="1"/>
</dbReference>
<dbReference type="Proteomes" id="UP001530377">
    <property type="component" value="Unassembled WGS sequence"/>
</dbReference>
<keyword evidence="4" id="KW-1185">Reference proteome</keyword>
<sequence length="404" mass="41986">MPTVAEELAALRAKGSVKAYANNLTEKTSSGGFAALSTPEAEEAALRAKRECDKLGSIRAKEILSRGSKGAAEASAAQAAQLAAARREELERKAEASEILKKGGSGYSRELEYTMNQAGKKKAEWEKKNEAKKLLNRGGASTSDVRNGGGEETVAVTTAAAVVAPKSFATTVGTKANDDDVSKLKEGEVDDDDDDVMPELETSLPTKTTTVNANDTNYNDTEPEAEAGGGRLVTNRQEKKIRKMMMRLGMRPVPGIARMTLKVGGGRGYFFIDRPDVFFGGGGGGKVDTYVVFGEARQGGGGGGNGSAQATSSSAKAQQAHIAVANATASSPSSGAGTTMPNVMDKDENNISSLATDDAVDEDGVDAKDVDLVMSQASCSRVKAVAALKESDGDLVNAIMALTT</sequence>
<dbReference type="InterPro" id="IPR002715">
    <property type="entry name" value="Nas_poly-pep-assoc_cplx_dom"/>
</dbReference>
<gene>
    <name evidence="3" type="ORF">ACHAXA_002598</name>
</gene>
<reference evidence="3 4" key="1">
    <citation type="submission" date="2024-10" db="EMBL/GenBank/DDBJ databases">
        <title>Updated reference genomes for cyclostephanoid diatoms.</title>
        <authorList>
            <person name="Roberts W.R."/>
            <person name="Alverson A.J."/>
        </authorList>
    </citation>
    <scope>NUCLEOTIDE SEQUENCE [LARGE SCALE GENOMIC DNA]</scope>
    <source>
        <strain evidence="3 4">AJA228-03</strain>
    </source>
</reference>
<evidence type="ECO:0000313" key="3">
    <source>
        <dbReference type="EMBL" id="KAL3821845.1"/>
    </source>
</evidence>
<protein>
    <recommendedName>
        <fullName evidence="2">NAC-A/B domain-containing protein</fullName>
    </recommendedName>
</protein>
<evidence type="ECO:0000256" key="1">
    <source>
        <dbReference type="SAM" id="MobiDB-lite"/>
    </source>
</evidence>
<dbReference type="Pfam" id="PF19026">
    <property type="entry name" value="UBA_HYPK"/>
    <property type="match status" value="1"/>
</dbReference>
<organism evidence="3 4">
    <name type="scientific">Cyclostephanos tholiformis</name>
    <dbReference type="NCBI Taxonomy" id="382380"/>
    <lineage>
        <taxon>Eukaryota</taxon>
        <taxon>Sar</taxon>
        <taxon>Stramenopiles</taxon>
        <taxon>Ochrophyta</taxon>
        <taxon>Bacillariophyta</taxon>
        <taxon>Coscinodiscophyceae</taxon>
        <taxon>Thalassiosirophycidae</taxon>
        <taxon>Stephanodiscales</taxon>
        <taxon>Stephanodiscaceae</taxon>
        <taxon>Cyclostephanos</taxon>
    </lineage>
</organism>
<dbReference type="PROSITE" id="PS51151">
    <property type="entry name" value="NAC_AB"/>
    <property type="match status" value="1"/>
</dbReference>
<dbReference type="SMART" id="SM01407">
    <property type="entry name" value="NAC"/>
    <property type="match status" value="1"/>
</dbReference>
<dbReference type="AlphaFoldDB" id="A0ABD3SBS4"/>
<feature type="compositionally biased region" description="Low complexity" evidence="1">
    <location>
        <begin position="327"/>
        <end position="339"/>
    </location>
</feature>
<evidence type="ECO:0000313" key="4">
    <source>
        <dbReference type="Proteomes" id="UP001530377"/>
    </source>
</evidence>
<comment type="caution">
    <text evidence="3">The sequence shown here is derived from an EMBL/GenBank/DDBJ whole genome shotgun (WGS) entry which is preliminary data.</text>
</comment>
<dbReference type="InterPro" id="IPR016641">
    <property type="entry name" value="EGD2/NACA0like"/>
</dbReference>
<feature type="compositionally biased region" description="Polar residues" evidence="1">
    <location>
        <begin position="209"/>
        <end position="220"/>
    </location>
</feature>
<feature type="domain" description="NAC-A/B" evidence="2">
    <location>
        <begin position="235"/>
        <end position="305"/>
    </location>
</feature>
<name>A0ABD3SBS4_9STRA</name>
<dbReference type="InterPro" id="IPR044034">
    <property type="entry name" value="NAC-like_UBA"/>
</dbReference>
<feature type="region of interest" description="Disordered" evidence="1">
    <location>
        <begin position="209"/>
        <end position="228"/>
    </location>
</feature>
<feature type="region of interest" description="Disordered" evidence="1">
    <location>
        <begin position="327"/>
        <end position="348"/>
    </location>
</feature>
<dbReference type="InterPro" id="IPR038187">
    <property type="entry name" value="NAC_A/B_dom_sf"/>
</dbReference>